<proteinExistence type="predicted"/>
<dbReference type="AlphaFoldDB" id="A0A4Z1PD95"/>
<feature type="transmembrane region" description="Helical" evidence="1">
    <location>
        <begin position="628"/>
        <end position="646"/>
    </location>
</feature>
<organism evidence="3 4">
    <name type="scientific">Venturia nashicola</name>
    <dbReference type="NCBI Taxonomy" id="86259"/>
    <lineage>
        <taxon>Eukaryota</taxon>
        <taxon>Fungi</taxon>
        <taxon>Dikarya</taxon>
        <taxon>Ascomycota</taxon>
        <taxon>Pezizomycotina</taxon>
        <taxon>Dothideomycetes</taxon>
        <taxon>Pleosporomycetidae</taxon>
        <taxon>Venturiales</taxon>
        <taxon>Venturiaceae</taxon>
        <taxon>Venturia</taxon>
    </lineage>
</organism>
<evidence type="ECO:0000313" key="3">
    <source>
        <dbReference type="EMBL" id="TID26750.1"/>
    </source>
</evidence>
<reference evidence="3 4" key="1">
    <citation type="submission" date="2019-04" db="EMBL/GenBank/DDBJ databases">
        <title>High contiguity whole genome sequence and gene annotation resource for two Venturia nashicola isolates.</title>
        <authorList>
            <person name="Prokchorchik M."/>
            <person name="Won K."/>
            <person name="Lee Y."/>
            <person name="Choi E.D."/>
            <person name="Segonzac C."/>
            <person name="Sohn K.H."/>
        </authorList>
    </citation>
    <scope>NUCLEOTIDE SEQUENCE [LARGE SCALE GENOMIC DNA]</scope>
    <source>
        <strain evidence="3 4">PRI2</strain>
    </source>
</reference>
<dbReference type="InterPro" id="IPR046623">
    <property type="entry name" value="DUF6536"/>
</dbReference>
<keyword evidence="1" id="KW-1133">Transmembrane helix</keyword>
<gene>
    <name evidence="3" type="ORF">E6O75_ATG01243</name>
</gene>
<keyword evidence="4" id="KW-1185">Reference proteome</keyword>
<dbReference type="STRING" id="86259.A0A4Z1PD95"/>
<feature type="transmembrane region" description="Helical" evidence="1">
    <location>
        <begin position="504"/>
        <end position="526"/>
    </location>
</feature>
<comment type="caution">
    <text evidence="3">The sequence shown here is derived from an EMBL/GenBank/DDBJ whole genome shotgun (WGS) entry which is preliminary data.</text>
</comment>
<dbReference type="OrthoDB" id="5429634at2759"/>
<feature type="transmembrane region" description="Helical" evidence="1">
    <location>
        <begin position="451"/>
        <end position="469"/>
    </location>
</feature>
<keyword evidence="1" id="KW-0472">Membrane</keyword>
<evidence type="ECO:0000313" key="4">
    <source>
        <dbReference type="Proteomes" id="UP000298493"/>
    </source>
</evidence>
<protein>
    <recommendedName>
        <fullName evidence="2">DUF6536 domain-containing protein</fullName>
    </recommendedName>
</protein>
<feature type="domain" description="DUF6536" evidence="2">
    <location>
        <begin position="61"/>
        <end position="213"/>
    </location>
</feature>
<feature type="transmembrane region" description="Helical" evidence="1">
    <location>
        <begin position="114"/>
        <end position="137"/>
    </location>
</feature>
<dbReference type="Pfam" id="PF20163">
    <property type="entry name" value="DUF6536"/>
    <property type="match status" value="1"/>
</dbReference>
<dbReference type="PANTHER" id="PTHR35395">
    <property type="entry name" value="DUF6536 DOMAIN-CONTAINING PROTEIN"/>
    <property type="match status" value="1"/>
</dbReference>
<evidence type="ECO:0000259" key="2">
    <source>
        <dbReference type="Pfam" id="PF20163"/>
    </source>
</evidence>
<feature type="transmembrane region" description="Helical" evidence="1">
    <location>
        <begin position="364"/>
        <end position="388"/>
    </location>
</feature>
<accession>A0A4Z1PD95</accession>
<feature type="transmembrane region" description="Helical" evidence="1">
    <location>
        <begin position="562"/>
        <end position="586"/>
    </location>
</feature>
<dbReference type="EMBL" id="SNSC02000002">
    <property type="protein sequence ID" value="TID26750.1"/>
    <property type="molecule type" value="Genomic_DNA"/>
</dbReference>
<evidence type="ECO:0000256" key="1">
    <source>
        <dbReference type="SAM" id="Phobius"/>
    </source>
</evidence>
<keyword evidence="1" id="KW-0812">Transmembrane</keyword>
<feature type="transmembrane region" description="Helical" evidence="1">
    <location>
        <begin position="63"/>
        <end position="88"/>
    </location>
</feature>
<dbReference type="PANTHER" id="PTHR35395:SF1">
    <property type="entry name" value="DUF6536 DOMAIN-CONTAINING PROTEIN"/>
    <property type="match status" value="1"/>
</dbReference>
<feature type="transmembrane region" description="Helical" evidence="1">
    <location>
        <begin position="173"/>
        <end position="190"/>
    </location>
</feature>
<dbReference type="Proteomes" id="UP000298493">
    <property type="component" value="Unassembled WGS sequence"/>
</dbReference>
<sequence>MDDIEKKRGLSVVMTERLSLGASSSTPSKYIAQRDRKGPRAPAPNFFKSPKAWLKYEMWSWRFYTWTYAALAFVIWFIHLFGLMAVAAKHPFDSTGRSTLYEGSCDQVARTNRYVHWFISLFGMVYLSASAYVMYCLTAPTREEIDRAHSQGRWLDIGVMSVKNMMAISKKRVALFLLLGLSSPLLQFFYNSFLFQTWSTNSYSAFVAHESFMTKPAGISIQLSSNTDDAAILEHEFGALANYLHRQAWAGRLEKLGPAECIEAYAKPLQPNRRNVVVIADDKSRRSADVFDVYHAFVPTERPQAYGEQYSWVCDDKLAYSDQCLYHVNDLKSNPKNWTLSDDAKVQYCLSEKVEEHCKLNVSLAMAMVVLLTDLFKIIVMFVVAITVHESPLMTTGDAISSFMRDPDPYTDGMCMASKRMIDAHPKRWPTVPIFIRLQQFFWAHTIKTRIAVCCLLFMLSISLNGALFCTVSEPIGITNFFKLGFGQINRQFFIGWHHKEPRFFVRAVFLANIGHAMFGSLYIVYNNVIYAMTFTDEWARYGNHRKGLRVSEAPRGSQRTVYFFLMPYKIATPLMLFSVAIHGMISQTLFLIDVEAYGHDLSHGQGMMDHKRTPQFDFSTTGFSPPGNAAVIILGAAMVGTLLLLSTRRLKSNMPVAGTCSAAISAACHPNDDEPEDGYLSPVKWGETDIYRGIGHCAFSSRDVKGPSEYTPYM</sequence>
<name>A0A4Z1PD95_9PEZI</name>